<evidence type="ECO:0000256" key="1">
    <source>
        <dbReference type="ARBA" id="ARBA00004236"/>
    </source>
</evidence>
<keyword evidence="5" id="KW-0472">Membrane</keyword>
<feature type="domain" description="Glycosyltransferase 2-like" evidence="6">
    <location>
        <begin position="27"/>
        <end position="117"/>
    </location>
</feature>
<evidence type="ECO:0000256" key="4">
    <source>
        <dbReference type="ARBA" id="ARBA00022679"/>
    </source>
</evidence>
<evidence type="ECO:0000256" key="5">
    <source>
        <dbReference type="ARBA" id="ARBA00023136"/>
    </source>
</evidence>
<gene>
    <name evidence="7" type="ORF">KAJ83_17695</name>
</gene>
<dbReference type="GO" id="GO:0016757">
    <property type="term" value="F:glycosyltransferase activity"/>
    <property type="evidence" value="ECO:0007669"/>
    <property type="project" value="UniProtKB-KW"/>
</dbReference>
<name>A0A8J7S1Z0_9PROT</name>
<proteinExistence type="predicted"/>
<comment type="caution">
    <text evidence="7">The sequence shown here is derived from an EMBL/GenBank/DDBJ whole genome shotgun (WGS) entry which is preliminary data.</text>
</comment>
<dbReference type="Gene3D" id="3.90.550.10">
    <property type="entry name" value="Spore Coat Polysaccharide Biosynthesis Protein SpsA, Chain A"/>
    <property type="match status" value="1"/>
</dbReference>
<sequence>MNAQFPAGTTTRSVAASAPDRPIGLGIVIPTLNAAASLRATLRALAVPTPGLSVDIVVVDGGSGDETLDIAQRFGARIAVAEGGRGPQLAEGARVALGDWLFFLHADTVPPGEWPALIRDFTTAPGARGRAGYFRFTLDDERNPAARRLERFVAWRSRFLGLPYGDQGLLVARMAYEEAGGFPPVPLMEDVALVRRIGRRRLVALDGAAMTSAARYRREGYLRRGTRNLLCLGLHFCGVPAWLIHRIYG</sequence>
<dbReference type="InterPro" id="IPR029044">
    <property type="entry name" value="Nucleotide-diphossugar_trans"/>
</dbReference>
<evidence type="ECO:0000259" key="6">
    <source>
        <dbReference type="Pfam" id="PF00535"/>
    </source>
</evidence>
<dbReference type="CDD" id="cd02522">
    <property type="entry name" value="GT_2_like_a"/>
    <property type="match status" value="1"/>
</dbReference>
<keyword evidence="4" id="KW-0808">Transferase</keyword>
<comment type="subcellular location">
    <subcellularLocation>
        <location evidence="1">Cell membrane</location>
    </subcellularLocation>
</comment>
<dbReference type="RefSeq" id="WP_210683450.1">
    <property type="nucleotide sequence ID" value="NZ_JAGMWN010000012.1"/>
</dbReference>
<dbReference type="AlphaFoldDB" id="A0A8J7S1Z0"/>
<evidence type="ECO:0000313" key="7">
    <source>
        <dbReference type="EMBL" id="MBP5858857.1"/>
    </source>
</evidence>
<evidence type="ECO:0000256" key="3">
    <source>
        <dbReference type="ARBA" id="ARBA00022676"/>
    </source>
</evidence>
<protein>
    <submittedName>
        <fullName evidence="7">TIGR04283 family arsenosugar biosynthesis glycosyltransferase</fullName>
    </submittedName>
</protein>
<dbReference type="NCBIfam" id="TIGR04283">
    <property type="entry name" value="glyco_like_mftF"/>
    <property type="match status" value="1"/>
</dbReference>
<accession>A0A8J7S1Z0</accession>
<reference evidence="7" key="1">
    <citation type="submission" date="2021-04" db="EMBL/GenBank/DDBJ databases">
        <authorList>
            <person name="Zhang D.-C."/>
        </authorList>
    </citation>
    <scope>NUCLEOTIDE SEQUENCE</scope>
    <source>
        <strain evidence="7">CGMCC 1.15697</strain>
    </source>
</reference>
<dbReference type="PANTHER" id="PTHR43646">
    <property type="entry name" value="GLYCOSYLTRANSFERASE"/>
    <property type="match status" value="1"/>
</dbReference>
<evidence type="ECO:0000256" key="2">
    <source>
        <dbReference type="ARBA" id="ARBA00022475"/>
    </source>
</evidence>
<keyword evidence="2" id="KW-1003">Cell membrane</keyword>
<dbReference type="Proteomes" id="UP000672602">
    <property type="component" value="Unassembled WGS sequence"/>
</dbReference>
<dbReference type="EMBL" id="JAGMWN010000012">
    <property type="protein sequence ID" value="MBP5858857.1"/>
    <property type="molecule type" value="Genomic_DNA"/>
</dbReference>
<dbReference type="PANTHER" id="PTHR43646:SF2">
    <property type="entry name" value="GLYCOSYLTRANSFERASE 2-LIKE DOMAIN-CONTAINING PROTEIN"/>
    <property type="match status" value="1"/>
</dbReference>
<dbReference type="GO" id="GO:0005886">
    <property type="term" value="C:plasma membrane"/>
    <property type="evidence" value="ECO:0007669"/>
    <property type="project" value="UniProtKB-SubCell"/>
</dbReference>
<dbReference type="SUPFAM" id="SSF53448">
    <property type="entry name" value="Nucleotide-diphospho-sugar transferases"/>
    <property type="match status" value="1"/>
</dbReference>
<dbReference type="InterPro" id="IPR026461">
    <property type="entry name" value="Trfase_2_rSAM/seldom_assoc"/>
</dbReference>
<dbReference type="Pfam" id="PF00535">
    <property type="entry name" value="Glycos_transf_2"/>
    <property type="match status" value="1"/>
</dbReference>
<dbReference type="InterPro" id="IPR001173">
    <property type="entry name" value="Glyco_trans_2-like"/>
</dbReference>
<keyword evidence="3" id="KW-0328">Glycosyltransferase</keyword>
<keyword evidence="8" id="KW-1185">Reference proteome</keyword>
<evidence type="ECO:0000313" key="8">
    <source>
        <dbReference type="Proteomes" id="UP000672602"/>
    </source>
</evidence>
<organism evidence="7 8">
    <name type="scientific">Marivibrio halodurans</name>
    <dbReference type="NCBI Taxonomy" id="2039722"/>
    <lineage>
        <taxon>Bacteria</taxon>
        <taxon>Pseudomonadati</taxon>
        <taxon>Pseudomonadota</taxon>
        <taxon>Alphaproteobacteria</taxon>
        <taxon>Rhodospirillales</taxon>
        <taxon>Rhodospirillaceae</taxon>
        <taxon>Marivibrio</taxon>
    </lineage>
</organism>